<dbReference type="SUPFAM" id="SSF100934">
    <property type="entry name" value="Heat shock protein 70kD (HSP70), C-terminal subdomain"/>
    <property type="match status" value="1"/>
</dbReference>
<name>A0A3S3U511_9BACT</name>
<evidence type="ECO:0000313" key="4">
    <source>
        <dbReference type="EMBL" id="RWX43919.1"/>
    </source>
</evidence>
<dbReference type="InterPro" id="IPR013126">
    <property type="entry name" value="Hsp_70_fam"/>
</dbReference>
<organism evidence="4 5">
    <name type="scientific">Candidatus Electrothrix communis</name>
    <dbReference type="NCBI Taxonomy" id="1859133"/>
    <lineage>
        <taxon>Bacteria</taxon>
        <taxon>Pseudomonadati</taxon>
        <taxon>Thermodesulfobacteriota</taxon>
        <taxon>Desulfobulbia</taxon>
        <taxon>Desulfobulbales</taxon>
        <taxon>Desulfobulbaceae</taxon>
        <taxon>Candidatus Electrothrix</taxon>
    </lineage>
</organism>
<keyword evidence="1" id="KW-0547">Nucleotide-binding</keyword>
<comment type="caution">
    <text evidence="4">The sequence shown here is derived from an EMBL/GenBank/DDBJ whole genome shotgun (WGS) entry which is preliminary data.</text>
</comment>
<feature type="region of interest" description="Disordered" evidence="3">
    <location>
        <begin position="1"/>
        <end position="23"/>
    </location>
</feature>
<dbReference type="EMBL" id="MTKP01000408">
    <property type="protein sequence ID" value="RWX43919.1"/>
    <property type="molecule type" value="Genomic_DNA"/>
</dbReference>
<dbReference type="GO" id="GO:0140662">
    <property type="term" value="F:ATP-dependent protein folding chaperone"/>
    <property type="evidence" value="ECO:0007669"/>
    <property type="project" value="InterPro"/>
</dbReference>
<feature type="compositionally biased region" description="Basic and acidic residues" evidence="3">
    <location>
        <begin position="7"/>
        <end position="23"/>
    </location>
</feature>
<evidence type="ECO:0000256" key="2">
    <source>
        <dbReference type="ARBA" id="ARBA00022840"/>
    </source>
</evidence>
<keyword evidence="2" id="KW-0067">ATP-binding</keyword>
<dbReference type="Pfam" id="PF00012">
    <property type="entry name" value="HSP70"/>
    <property type="match status" value="1"/>
</dbReference>
<accession>A0A3S3U511</accession>
<evidence type="ECO:0000313" key="5">
    <source>
        <dbReference type="Proteomes" id="UP000288086"/>
    </source>
</evidence>
<dbReference type="AlphaFoldDB" id="A0A3S3U511"/>
<evidence type="ECO:0000256" key="1">
    <source>
        <dbReference type="ARBA" id="ARBA00022741"/>
    </source>
</evidence>
<feature type="region of interest" description="Disordered" evidence="3">
    <location>
        <begin position="42"/>
        <end position="71"/>
    </location>
</feature>
<dbReference type="GO" id="GO:0005524">
    <property type="term" value="F:ATP binding"/>
    <property type="evidence" value="ECO:0007669"/>
    <property type="project" value="UniProtKB-KW"/>
</dbReference>
<dbReference type="FunFam" id="1.20.1270.10:FF:000001">
    <property type="entry name" value="Molecular chaperone DnaK"/>
    <property type="match status" value="1"/>
</dbReference>
<gene>
    <name evidence="4" type="ORF">VT98_14081</name>
</gene>
<dbReference type="InterPro" id="IPR029048">
    <property type="entry name" value="HSP70_C_sf"/>
</dbReference>
<dbReference type="Gene3D" id="1.20.1270.10">
    <property type="match status" value="1"/>
</dbReference>
<keyword evidence="5" id="KW-1185">Reference proteome</keyword>
<proteinExistence type="predicted"/>
<sequence>MSEEEIENMKKDAELHAEEDKRRKEMVEAKNNADSMIHMTEKTLGELGDKVDAETKGNVEREIENTKKALE</sequence>
<protein>
    <submittedName>
        <fullName evidence="4">Hsp70 protein</fullName>
    </submittedName>
</protein>
<dbReference type="Proteomes" id="UP000288086">
    <property type="component" value="Unassembled WGS sequence"/>
</dbReference>
<evidence type="ECO:0000256" key="3">
    <source>
        <dbReference type="SAM" id="MobiDB-lite"/>
    </source>
</evidence>
<feature type="non-terminal residue" evidence="4">
    <location>
        <position position="71"/>
    </location>
</feature>
<reference evidence="4 5" key="1">
    <citation type="submission" date="2017-01" db="EMBL/GenBank/DDBJ databases">
        <title>The cable genome- insights into the physiology and evolution of filamentous bacteria capable of sulfide oxidation via long distance electron transfer.</title>
        <authorList>
            <person name="Schreiber L."/>
            <person name="Bjerg J.T."/>
            <person name="Boggild A."/>
            <person name="Van De Vossenberg J."/>
            <person name="Meysman F."/>
            <person name="Nielsen L.P."/>
            <person name="Schramm A."/>
            <person name="Kjeldsen K.U."/>
        </authorList>
    </citation>
    <scope>NUCLEOTIDE SEQUENCE [LARGE SCALE GENOMIC DNA]</scope>
    <source>
        <strain evidence="4">A1</strain>
    </source>
</reference>